<sequence length="115" mass="12990">MYLTGDAKLWWCTGLSDDASANCDRILNVGRFEERIEGLVLPLKYILDCKGVLLKVEAFGHWRDYVKEFSSLMLDIRDMSEEDKLFNFLLGTTNLGLDGTKTSGRQGLAVCDCCR</sequence>
<organism evidence="1">
    <name type="scientific">Sesamum radiatum</name>
    <name type="common">Black benniseed</name>
    <dbReference type="NCBI Taxonomy" id="300843"/>
    <lineage>
        <taxon>Eukaryota</taxon>
        <taxon>Viridiplantae</taxon>
        <taxon>Streptophyta</taxon>
        <taxon>Embryophyta</taxon>
        <taxon>Tracheophyta</taxon>
        <taxon>Spermatophyta</taxon>
        <taxon>Magnoliopsida</taxon>
        <taxon>eudicotyledons</taxon>
        <taxon>Gunneridae</taxon>
        <taxon>Pentapetalae</taxon>
        <taxon>asterids</taxon>
        <taxon>lamiids</taxon>
        <taxon>Lamiales</taxon>
        <taxon>Pedaliaceae</taxon>
        <taxon>Sesamum</taxon>
    </lineage>
</organism>
<evidence type="ECO:0000313" key="1">
    <source>
        <dbReference type="EMBL" id="KAL0292424.1"/>
    </source>
</evidence>
<reference evidence="1" key="1">
    <citation type="submission" date="2020-06" db="EMBL/GenBank/DDBJ databases">
        <authorList>
            <person name="Li T."/>
            <person name="Hu X."/>
            <person name="Zhang T."/>
            <person name="Song X."/>
            <person name="Zhang H."/>
            <person name="Dai N."/>
            <person name="Sheng W."/>
            <person name="Hou X."/>
            <person name="Wei L."/>
        </authorList>
    </citation>
    <scope>NUCLEOTIDE SEQUENCE</scope>
    <source>
        <strain evidence="1">G02</strain>
        <tissue evidence="1">Leaf</tissue>
    </source>
</reference>
<dbReference type="EMBL" id="JACGWJ010000433">
    <property type="protein sequence ID" value="KAL0292424.1"/>
    <property type="molecule type" value="Genomic_DNA"/>
</dbReference>
<name>A0AAW2JCH5_SESRA</name>
<gene>
    <name evidence="1" type="ORF">Sradi_6989500</name>
</gene>
<comment type="caution">
    <text evidence="1">The sequence shown here is derived from an EMBL/GenBank/DDBJ whole genome shotgun (WGS) entry which is preliminary data.</text>
</comment>
<proteinExistence type="predicted"/>
<reference evidence="1" key="2">
    <citation type="journal article" date="2024" name="Plant">
        <title>Genomic evolution and insights into agronomic trait innovations of Sesamum species.</title>
        <authorList>
            <person name="Miao H."/>
            <person name="Wang L."/>
            <person name="Qu L."/>
            <person name="Liu H."/>
            <person name="Sun Y."/>
            <person name="Le M."/>
            <person name="Wang Q."/>
            <person name="Wei S."/>
            <person name="Zheng Y."/>
            <person name="Lin W."/>
            <person name="Duan Y."/>
            <person name="Cao H."/>
            <person name="Xiong S."/>
            <person name="Wang X."/>
            <person name="Wei L."/>
            <person name="Li C."/>
            <person name="Ma Q."/>
            <person name="Ju M."/>
            <person name="Zhao R."/>
            <person name="Li G."/>
            <person name="Mu C."/>
            <person name="Tian Q."/>
            <person name="Mei H."/>
            <person name="Zhang T."/>
            <person name="Gao T."/>
            <person name="Zhang H."/>
        </authorList>
    </citation>
    <scope>NUCLEOTIDE SEQUENCE</scope>
    <source>
        <strain evidence="1">G02</strain>
    </source>
</reference>
<protein>
    <submittedName>
        <fullName evidence="1">Uncharacterized protein</fullName>
    </submittedName>
</protein>
<accession>A0AAW2JCH5</accession>
<dbReference type="AlphaFoldDB" id="A0AAW2JCH5"/>